<dbReference type="InterPro" id="IPR023214">
    <property type="entry name" value="HAD_sf"/>
</dbReference>
<sequence length="983" mass="111096">MLHRYIAALLLLPSSLYVYRSPRAWFGALAKGPYVFFSQIIRQAPSRVRRTNFCNAIFVYWPMKTGIDLARSGSLKSTAKKCLKVLTARNQESAAPAGEPRKSRVSFIPMEHIRNMLHDADIKIVSFDIFDTLLVRPVLHPKDIFYLLAAKMNAAYGVDFIKLRWDAEARLGKENANIYEIYADVRRRFKLLPQTATALLEEEIRCETTLLTPRPEVKALYEEAVKLGKRVIATSDMYLPGTILDGILKKNGMAMDAIYVSCDQQARKSSGALYDIIISSEKAHPSEILHIGDNYKSDFENAIAKKITAVHYPSIQEEIFGCRDVDAGPLLKAGEDDPAWRMLLAFSLNSFISQSLAPGASVLDAHNLRHFTALTIAPMLTGYALALAADKDIQAKYKQINFASRDGYLPHAIYGIIQRHLGGLPGRYCHAGRRAYYPFLYASFYDYAKSRRHGGDMGYTLYDFLKAHFTGSALLAHLDEKLTEVEKNTLFFEEKEKSLSVITRFQSDIELFLRDKRARIQKYYNQTLSREEERHLIFDLGYSGSISRALSAVVGKPVDKLYFWEDPENRSADKQCGTSTRVFAESAGRDAASRLVFEELFSPCEGGVVDFDEKGQPVFETLAASEAMEADLAAVHTACRDFAEAFCAQFGEYAKYVTLTHGEPPLDICHVLLNETPFCNQRLFRNILFPDPVYHNETHSLEKKLERFLPQKTVFSGTGFDTPHTARTYKAPLTGSFKLGIHLHLHNILLVDEVVRYLQEFPADFDLYVTITDAAYTQTVARLLNRALIPGAKNVVTLPGQNRGRDVAPWILGMRPYQAGYDLFCHIHAKESSYLDFGEEWRAYLFDNLIHGDAVREIIGIFHADPQMGCLFPPVFDKLHSFMTTRNIPLSGLTNEMDQARRLLRRMGLRDEICRSEIFFPVGNMLWYRPHALRQLFTFDLALEEFAAEPIGVEGTLAHALERLPALIAARNGYQAGTFARTA</sequence>
<evidence type="ECO:0000313" key="2">
    <source>
        <dbReference type="Proteomes" id="UP000477488"/>
    </source>
</evidence>
<organism evidence="1 2">
    <name type="scientific">Desulfovibrio porci</name>
    <dbReference type="NCBI Taxonomy" id="2605782"/>
    <lineage>
        <taxon>Bacteria</taxon>
        <taxon>Pseudomonadati</taxon>
        <taxon>Thermodesulfobacteriota</taxon>
        <taxon>Desulfovibrionia</taxon>
        <taxon>Desulfovibrionales</taxon>
        <taxon>Desulfovibrionaceae</taxon>
        <taxon>Desulfovibrio</taxon>
    </lineage>
</organism>
<dbReference type="SUPFAM" id="SSF56784">
    <property type="entry name" value="HAD-like"/>
    <property type="match status" value="1"/>
</dbReference>
<accession>A0A6L5XPG5</accession>
<dbReference type="Proteomes" id="UP000477488">
    <property type="component" value="Unassembled WGS sequence"/>
</dbReference>
<gene>
    <name evidence="1" type="ORF">FYJ44_14050</name>
</gene>
<dbReference type="Pfam" id="PF05045">
    <property type="entry name" value="RgpF"/>
    <property type="match status" value="1"/>
</dbReference>
<proteinExistence type="predicted"/>
<evidence type="ECO:0000313" key="1">
    <source>
        <dbReference type="EMBL" id="MSS29120.1"/>
    </source>
</evidence>
<dbReference type="Gene3D" id="1.10.150.400">
    <property type="match status" value="1"/>
</dbReference>
<name>A0A6L5XPG5_9BACT</name>
<protein>
    <submittedName>
        <fullName evidence="1">Uncharacterized protein</fullName>
    </submittedName>
</protein>
<dbReference type="EMBL" id="VUMH01000023">
    <property type="protein sequence ID" value="MSS29120.1"/>
    <property type="molecule type" value="Genomic_DNA"/>
</dbReference>
<dbReference type="AlphaFoldDB" id="A0A6L5XPG5"/>
<keyword evidence="2" id="KW-1185">Reference proteome</keyword>
<dbReference type="InterPro" id="IPR036412">
    <property type="entry name" value="HAD-like_sf"/>
</dbReference>
<dbReference type="Gene3D" id="3.40.50.1000">
    <property type="entry name" value="HAD superfamily/HAD-like"/>
    <property type="match status" value="1"/>
</dbReference>
<comment type="caution">
    <text evidence="1">The sequence shown here is derived from an EMBL/GenBank/DDBJ whole genome shotgun (WGS) entry which is preliminary data.</text>
</comment>
<reference evidence="1 2" key="1">
    <citation type="submission" date="2019-09" db="EMBL/GenBank/DDBJ databases">
        <title>In-depth cultivation of the pig gut microbiome towards novel bacterial diversity and tailored functional studies.</title>
        <authorList>
            <person name="Wylensek D."/>
            <person name="Hitch T.C.A."/>
            <person name="Clavel T."/>
        </authorList>
    </citation>
    <scope>NUCLEOTIDE SEQUENCE [LARGE SCALE GENOMIC DNA]</scope>
    <source>
        <strain evidence="1 2">PG-178-WT-4</strain>
    </source>
</reference>
<dbReference type="InterPro" id="IPR007739">
    <property type="entry name" value="RgpF"/>
</dbReference>